<feature type="region of interest" description="Disordered" evidence="1">
    <location>
        <begin position="1"/>
        <end position="195"/>
    </location>
</feature>
<feature type="domain" description="RNB" evidence="2">
    <location>
        <begin position="695"/>
        <end position="1061"/>
    </location>
</feature>
<feature type="compositionally biased region" description="Basic and acidic residues" evidence="1">
    <location>
        <begin position="148"/>
        <end position="165"/>
    </location>
</feature>
<dbReference type="Pfam" id="PF23216">
    <property type="entry name" value="WHD_CYT4"/>
    <property type="match status" value="1"/>
</dbReference>
<dbReference type="Pfam" id="PF00773">
    <property type="entry name" value="RNB"/>
    <property type="match status" value="1"/>
</dbReference>
<accession>A0A6G1L2P6</accession>
<dbReference type="PANTHER" id="PTHR23355:SF65">
    <property type="entry name" value="EXORIBONUCLEASE CYT-4, PUTATIVE (AFU_ORTHOLOGUE AFUA_7G01550)-RELATED"/>
    <property type="match status" value="1"/>
</dbReference>
<protein>
    <submittedName>
        <fullName evidence="3">RNB-domain-containing protein</fullName>
    </submittedName>
</protein>
<dbReference type="InterPro" id="IPR056625">
    <property type="entry name" value="SH3_CYT4"/>
</dbReference>
<dbReference type="SMART" id="SM00955">
    <property type="entry name" value="RNB"/>
    <property type="match status" value="1"/>
</dbReference>
<reference evidence="3" key="1">
    <citation type="journal article" date="2020" name="Stud. Mycol.">
        <title>101 Dothideomycetes genomes: a test case for predicting lifestyles and emergence of pathogens.</title>
        <authorList>
            <person name="Haridas S."/>
            <person name="Albert R."/>
            <person name="Binder M."/>
            <person name="Bloem J."/>
            <person name="Labutti K."/>
            <person name="Salamov A."/>
            <person name="Andreopoulos B."/>
            <person name="Baker S."/>
            <person name="Barry K."/>
            <person name="Bills G."/>
            <person name="Bluhm B."/>
            <person name="Cannon C."/>
            <person name="Castanera R."/>
            <person name="Culley D."/>
            <person name="Daum C."/>
            <person name="Ezra D."/>
            <person name="Gonzalez J."/>
            <person name="Henrissat B."/>
            <person name="Kuo A."/>
            <person name="Liang C."/>
            <person name="Lipzen A."/>
            <person name="Lutzoni F."/>
            <person name="Magnuson J."/>
            <person name="Mondo S."/>
            <person name="Nolan M."/>
            <person name="Ohm R."/>
            <person name="Pangilinan J."/>
            <person name="Park H.-J."/>
            <person name="Ramirez L."/>
            <person name="Alfaro M."/>
            <person name="Sun H."/>
            <person name="Tritt A."/>
            <person name="Yoshinaga Y."/>
            <person name="Zwiers L.-H."/>
            <person name="Turgeon B."/>
            <person name="Goodwin S."/>
            <person name="Spatafora J."/>
            <person name="Crous P."/>
            <person name="Grigoriev I."/>
        </authorList>
    </citation>
    <scope>NUCLEOTIDE SEQUENCE</scope>
    <source>
        <strain evidence="3">CBS 116005</strain>
    </source>
</reference>
<dbReference type="InterPro" id="IPR012340">
    <property type="entry name" value="NA-bd_OB-fold"/>
</dbReference>
<name>A0A6G1L2P6_9PEZI</name>
<evidence type="ECO:0000259" key="2">
    <source>
        <dbReference type="SMART" id="SM00955"/>
    </source>
</evidence>
<dbReference type="Pfam" id="PF23214">
    <property type="entry name" value="SH3_CYT4"/>
    <property type="match status" value="1"/>
</dbReference>
<organism evidence="3 4">
    <name type="scientific">Teratosphaeria nubilosa</name>
    <dbReference type="NCBI Taxonomy" id="161662"/>
    <lineage>
        <taxon>Eukaryota</taxon>
        <taxon>Fungi</taxon>
        <taxon>Dikarya</taxon>
        <taxon>Ascomycota</taxon>
        <taxon>Pezizomycotina</taxon>
        <taxon>Dothideomycetes</taxon>
        <taxon>Dothideomycetidae</taxon>
        <taxon>Mycosphaerellales</taxon>
        <taxon>Teratosphaeriaceae</taxon>
        <taxon>Teratosphaeria</taxon>
    </lineage>
</organism>
<feature type="compositionally biased region" description="Basic and acidic residues" evidence="1">
    <location>
        <begin position="115"/>
        <end position="140"/>
    </location>
</feature>
<dbReference type="InterPro" id="IPR056624">
    <property type="entry name" value="WH_CYT4"/>
</dbReference>
<dbReference type="Proteomes" id="UP000799436">
    <property type="component" value="Unassembled WGS sequence"/>
</dbReference>
<dbReference type="InterPro" id="IPR001900">
    <property type="entry name" value="RNase_II/R"/>
</dbReference>
<keyword evidence="4" id="KW-1185">Reference proteome</keyword>
<dbReference type="EMBL" id="ML995865">
    <property type="protein sequence ID" value="KAF2766829.1"/>
    <property type="molecule type" value="Genomic_DNA"/>
</dbReference>
<evidence type="ECO:0000313" key="3">
    <source>
        <dbReference type="EMBL" id="KAF2766829.1"/>
    </source>
</evidence>
<proteinExistence type="predicted"/>
<dbReference type="GO" id="GO:0006402">
    <property type="term" value="P:mRNA catabolic process"/>
    <property type="evidence" value="ECO:0007669"/>
    <property type="project" value="TreeGrafter"/>
</dbReference>
<dbReference type="GO" id="GO:0000175">
    <property type="term" value="F:3'-5'-RNA exonuclease activity"/>
    <property type="evidence" value="ECO:0007669"/>
    <property type="project" value="TreeGrafter"/>
</dbReference>
<evidence type="ECO:0000313" key="4">
    <source>
        <dbReference type="Proteomes" id="UP000799436"/>
    </source>
</evidence>
<dbReference type="PANTHER" id="PTHR23355">
    <property type="entry name" value="RIBONUCLEASE"/>
    <property type="match status" value="1"/>
</dbReference>
<feature type="compositionally biased region" description="Basic residues" evidence="1">
    <location>
        <begin position="166"/>
        <end position="189"/>
    </location>
</feature>
<dbReference type="GO" id="GO:0000932">
    <property type="term" value="C:P-body"/>
    <property type="evidence" value="ECO:0007669"/>
    <property type="project" value="TreeGrafter"/>
</dbReference>
<feature type="compositionally biased region" description="Basic and acidic residues" evidence="1">
    <location>
        <begin position="80"/>
        <end position="99"/>
    </location>
</feature>
<dbReference type="SUPFAM" id="SSF50249">
    <property type="entry name" value="Nucleic acid-binding proteins"/>
    <property type="match status" value="1"/>
</dbReference>
<dbReference type="InterPro" id="IPR050180">
    <property type="entry name" value="RNR_Ribonuclease"/>
</dbReference>
<gene>
    <name evidence="3" type="ORF">EJ03DRAFT_376643</name>
</gene>
<dbReference type="OrthoDB" id="2285229at2759"/>
<sequence>MGRKRKWDWERDAGGALAANSGEGPEPQSGKQTTCIKSASPGRKEQRSSPTGTGRTHHVNDGGALERSGLSPNETTEENGDGKSAEHVPGRAEMKEGTKARKTKGKSIMDDLDDETRAWMEERLREKERRRQEERDEWELHNLQSARPKSDKAMRMTDAQKELHPSRSKKPQTHLSQARRYHTAPHRRQQTAAAPQIADQLPPDAFSEWQESESPHGIRAQLRKWHELNGAKYQMNDEVQVDQATNVHDDLSNNMTRLPNEQGETAPTRAEMEEDHDEAVAYFMQSETSDDINGVDANLKSLNTGDLVEIERKRTGRESLVAIFVRSTGRLAQFYTINGRWIHLEEKRIMYSVPNWVPSELVTPLLNYLPAPEIVETRIDELMEDAAIMDLNVPRHVSAGLISKMAQFEEETREIYRKNASALDGAHELLAHDSDLRYGSLASAASTLLRTPISELPVTALFAVRRALSSAGFAFDVDPRSHRHTGYLQIRSKQQVKLINQVRGWMREWQDDVAYRASLSGEQLLKHRSSKAAKFVYSFIEKAKSIVQRSREDRESNNFGGIGPSKTQIPITPKQDAVRVRTQEVFTAEETDIVRFFEAWALHQMFVGIPTLAALSPLVLQATGLYDRQLSLALSTGFQFLQELGTITPYENRTRFDTQLLLPSSQHSKPLQNLMTSLLSMANKHNFQDSMKHLRRDWKGMPVYCIDSADAHEIDDGISIEETGRSTHGAVEWWVHIHIANPTAFFSRDHPLAKMARHMGETIYMPERTYMMLPRWCTQQHFSLAPDRPCLTFSTRVNEHGETLEHKITPGTIRNVFRLTHQEVADLLGATPEDSHPESILTIGGEAPPARQRHSRKPDVSQKQVQQLRWLVQLANKRVDIRRRAGGLFFDVDKPEVSVWQQYKSSGLAWDHPFRTGWRRVEGDPVIQMKTRGLQNWFLPSTDVVRSLVQESMLLACEIAANWCQERQVPAIFRGSVRSRNCIAPDTFHREYLAPSADPETGAYPMHLGTRYLETFGRIELRTRPITHKILGMDAYGKVTSPLRRYGDMIMHWQIEATLREEAAQNRSLVSEDPNVDRSFLPFSERVLQTIFVGLQPRESLINRAKQFADNHWTTQMLFRHIVFGQPLTVTNSGQANEELLSSLTPHTPLHQMQMEAGQVAHGNGTKLHAYIHTSAAYENKHMPVGALIKELNLSCEVHRPQEGEAMRLGDLWECEVAAVDAYKCRTVLRPVRLVERVDNDGSLRNLGRIA</sequence>
<evidence type="ECO:0000256" key="1">
    <source>
        <dbReference type="SAM" id="MobiDB-lite"/>
    </source>
</evidence>
<dbReference type="GO" id="GO:0003723">
    <property type="term" value="F:RNA binding"/>
    <property type="evidence" value="ECO:0007669"/>
    <property type="project" value="InterPro"/>
</dbReference>
<dbReference type="AlphaFoldDB" id="A0A6G1L2P6"/>